<accession>A0ACC6Q973</accession>
<keyword evidence="2" id="KW-1185">Reference proteome</keyword>
<organism evidence="1 2">
    <name type="scientific">Streptomyces achmelvichensis</name>
    <dbReference type="NCBI Taxonomy" id="3134111"/>
    <lineage>
        <taxon>Bacteria</taxon>
        <taxon>Bacillati</taxon>
        <taxon>Actinomycetota</taxon>
        <taxon>Actinomycetes</taxon>
        <taxon>Kitasatosporales</taxon>
        <taxon>Streptomycetaceae</taxon>
        <taxon>Streptomyces</taxon>
    </lineage>
</organism>
<sequence>MADAGIHESLASLREQGPAIEVMVHGRVPAYLVTRAADVEEALNNPVLSSSDHWLNPNADEPARSSVKISLMGADGAEHRRMRKVIGRPFSARLVEGLWAPIQVLTDYLVDQIAARLSRGESVDLVHDLALRLLLHTICDLMNIPHADRAMVHEITAELLTLGTGPAEREHALQRLRQHIHAQARHSAEAADADAGADGTLTVAEMTDAGILLLIAGFETTAALIASTLLTLLSRPARYRELVRNPSLVPAAVDEVARLEGPVALGVTRYTSADLTIAGTRIPAGQRVLLSLGAADRDPHRWSQPDQYDPHRKLGRIFAFGHGPHCCLGSHLARLEAQTAITTLTRRLPHLELAELAHAISRQGGIFHGPARLPVRTLPSRLP</sequence>
<proteinExistence type="predicted"/>
<evidence type="ECO:0000313" key="1">
    <source>
        <dbReference type="EMBL" id="MEJ8640121.1"/>
    </source>
</evidence>
<dbReference type="Proteomes" id="UP001377168">
    <property type="component" value="Unassembled WGS sequence"/>
</dbReference>
<evidence type="ECO:0000313" key="2">
    <source>
        <dbReference type="Proteomes" id="UP001377168"/>
    </source>
</evidence>
<name>A0ACC6Q973_9ACTN</name>
<comment type="caution">
    <text evidence="1">The sequence shown here is derived from an EMBL/GenBank/DDBJ whole genome shotgun (WGS) entry which is preliminary data.</text>
</comment>
<gene>
    <name evidence="1" type="ORF">WKI67_43320</name>
</gene>
<reference evidence="1" key="1">
    <citation type="submission" date="2024-03" db="EMBL/GenBank/DDBJ databases">
        <title>Novel Streptomyces species of biotechnological and ecological value are a feature of Machair soil.</title>
        <authorList>
            <person name="Prole J.R."/>
            <person name="Goodfellow M."/>
            <person name="Allenby N."/>
            <person name="Ward A.C."/>
        </authorList>
    </citation>
    <scope>NUCLEOTIDE SEQUENCE</scope>
    <source>
        <strain evidence="1">MS2.AVA.5</strain>
    </source>
</reference>
<dbReference type="EMBL" id="JBBKAJ010000039">
    <property type="protein sequence ID" value="MEJ8640121.1"/>
    <property type="molecule type" value="Genomic_DNA"/>
</dbReference>
<protein>
    <submittedName>
        <fullName evidence="1">Cytochrome P450</fullName>
    </submittedName>
</protein>